<dbReference type="AlphaFoldDB" id="A0A7R9KGJ6"/>
<evidence type="ECO:0000313" key="7">
    <source>
        <dbReference type="Proteomes" id="UP000759131"/>
    </source>
</evidence>
<dbReference type="OrthoDB" id="5982705at2759"/>
<feature type="transmembrane region" description="Helical" evidence="5">
    <location>
        <begin position="12"/>
        <end position="32"/>
    </location>
</feature>
<feature type="transmembrane region" description="Helical" evidence="5">
    <location>
        <begin position="83"/>
        <end position="104"/>
    </location>
</feature>
<accession>A0A7R9KGJ6</accession>
<dbReference type="EMBL" id="CAJPIZ010000736">
    <property type="protein sequence ID" value="CAG2102171.1"/>
    <property type="molecule type" value="Genomic_DNA"/>
</dbReference>
<dbReference type="Gene3D" id="1.10.1450.10">
    <property type="entry name" value="Tetraspanin"/>
    <property type="match status" value="1"/>
</dbReference>
<evidence type="ECO:0000313" key="6">
    <source>
        <dbReference type="EMBL" id="CAD7621741.1"/>
    </source>
</evidence>
<gene>
    <name evidence="6" type="ORF">OSB1V03_LOCUS2211</name>
</gene>
<dbReference type="Proteomes" id="UP000759131">
    <property type="component" value="Unassembled WGS sequence"/>
</dbReference>
<protein>
    <recommendedName>
        <fullName evidence="8">Tetraspanin</fullName>
    </recommendedName>
</protein>
<evidence type="ECO:0000256" key="1">
    <source>
        <dbReference type="ARBA" id="ARBA00004141"/>
    </source>
</evidence>
<feature type="transmembrane region" description="Helical" evidence="5">
    <location>
        <begin position="52"/>
        <end position="71"/>
    </location>
</feature>
<keyword evidence="7" id="KW-1185">Reference proteome</keyword>
<evidence type="ECO:0000256" key="4">
    <source>
        <dbReference type="ARBA" id="ARBA00023136"/>
    </source>
</evidence>
<keyword evidence="2 5" id="KW-0812">Transmembrane</keyword>
<comment type="subcellular location">
    <subcellularLocation>
        <location evidence="1">Membrane</location>
        <topology evidence="1">Multi-pass membrane protein</topology>
    </subcellularLocation>
</comment>
<evidence type="ECO:0000256" key="5">
    <source>
        <dbReference type="SAM" id="Phobius"/>
    </source>
</evidence>
<sequence>MGCIAGLVKHLVCLLAFFTWLTGSIIIAYTLWALGTSTNMKRLFSGTLPLTYVGLGLGTLLFINGLLGWMGSYKRGGCMLKMFLFLCVMTIAAEIGGIISLSILKTKVSDIVEQGWDEVNQRTRNVIQEQFQCCGIAGLSEFASKLDPIDESCYRIEYIRNGTSPDTQITPVREPNRVRLLHNLYSY</sequence>
<dbReference type="PANTHER" id="PTHR19282">
    <property type="entry name" value="TETRASPANIN"/>
    <property type="match status" value="1"/>
</dbReference>
<keyword evidence="3 5" id="KW-1133">Transmembrane helix</keyword>
<dbReference type="InterPro" id="IPR008952">
    <property type="entry name" value="Tetraspanin_EC2_sf"/>
</dbReference>
<reference evidence="6" key="1">
    <citation type="submission" date="2020-11" db="EMBL/GenBank/DDBJ databases">
        <authorList>
            <person name="Tran Van P."/>
        </authorList>
    </citation>
    <scope>NUCLEOTIDE SEQUENCE</scope>
</reference>
<dbReference type="GO" id="GO:0016020">
    <property type="term" value="C:membrane"/>
    <property type="evidence" value="ECO:0007669"/>
    <property type="project" value="UniProtKB-SubCell"/>
</dbReference>
<dbReference type="InterPro" id="IPR018499">
    <property type="entry name" value="Tetraspanin/Peripherin"/>
</dbReference>
<evidence type="ECO:0008006" key="8">
    <source>
        <dbReference type="Google" id="ProtNLM"/>
    </source>
</evidence>
<dbReference type="EMBL" id="OC855311">
    <property type="protein sequence ID" value="CAD7621741.1"/>
    <property type="molecule type" value="Genomic_DNA"/>
</dbReference>
<name>A0A7R9KGJ6_9ACAR</name>
<organism evidence="6">
    <name type="scientific">Medioppia subpectinata</name>
    <dbReference type="NCBI Taxonomy" id="1979941"/>
    <lineage>
        <taxon>Eukaryota</taxon>
        <taxon>Metazoa</taxon>
        <taxon>Ecdysozoa</taxon>
        <taxon>Arthropoda</taxon>
        <taxon>Chelicerata</taxon>
        <taxon>Arachnida</taxon>
        <taxon>Acari</taxon>
        <taxon>Acariformes</taxon>
        <taxon>Sarcoptiformes</taxon>
        <taxon>Oribatida</taxon>
        <taxon>Brachypylina</taxon>
        <taxon>Oppioidea</taxon>
        <taxon>Oppiidae</taxon>
        <taxon>Medioppia</taxon>
    </lineage>
</organism>
<keyword evidence="4 5" id="KW-0472">Membrane</keyword>
<proteinExistence type="predicted"/>
<dbReference type="Pfam" id="PF00335">
    <property type="entry name" value="Tetraspanin"/>
    <property type="match status" value="1"/>
</dbReference>
<evidence type="ECO:0000256" key="2">
    <source>
        <dbReference type="ARBA" id="ARBA00022692"/>
    </source>
</evidence>
<evidence type="ECO:0000256" key="3">
    <source>
        <dbReference type="ARBA" id="ARBA00022989"/>
    </source>
</evidence>
<dbReference type="SUPFAM" id="SSF48652">
    <property type="entry name" value="Tetraspanin"/>
    <property type="match status" value="1"/>
</dbReference>
<dbReference type="PRINTS" id="PR00259">
    <property type="entry name" value="TMFOUR"/>
</dbReference>